<sequence>MRTIGAHTFGMVWTHDAASAIDAFAALGFRDFQLMAMAPHLDPWHGSAAVDGIRRALDACEGRVLAVDLPSSDINIASSTPAAVAFAMQTYDHALSLGHAVGARWLTINSGRRHMLLPPPDERLLHVYSDALRRIASRADACGMRVLIENIPGCLLETASALSAFLGAREFTNVDVLYDVANAAAVGEDPVAGLAMLEGRVAVVHLSDAPKGAWKHAPIGSGDIDFDAIRVQLDTMGYEGEVVLEIISPTPVEDLQASLDQLRQRFW</sequence>
<keyword evidence="2" id="KW-0413">Isomerase</keyword>
<dbReference type="PANTHER" id="PTHR12110:SF53">
    <property type="entry name" value="BLR5974 PROTEIN"/>
    <property type="match status" value="1"/>
</dbReference>
<keyword evidence="3" id="KW-1185">Reference proteome</keyword>
<dbReference type="InterPro" id="IPR036237">
    <property type="entry name" value="Xyl_isomerase-like_sf"/>
</dbReference>
<protein>
    <submittedName>
        <fullName evidence="2">L-ribulose-5-phosphate 3-epimerase UlaE</fullName>
        <ecNumber evidence="2">5.1.3.22</ecNumber>
    </submittedName>
</protein>
<evidence type="ECO:0000259" key="1">
    <source>
        <dbReference type="Pfam" id="PF01261"/>
    </source>
</evidence>
<accession>A0A158CJ40</accession>
<dbReference type="GO" id="GO:0034015">
    <property type="term" value="F:L-ribulose-5-phosphate 3-epimerase activity"/>
    <property type="evidence" value="ECO:0007669"/>
    <property type="project" value="UniProtKB-EC"/>
</dbReference>
<dbReference type="Pfam" id="PF01261">
    <property type="entry name" value="AP_endonuc_2"/>
    <property type="match status" value="1"/>
</dbReference>
<gene>
    <name evidence="2" type="primary">ulaE</name>
    <name evidence="2" type="ORF">AWB76_05631</name>
</gene>
<proteinExistence type="predicted"/>
<dbReference type="AlphaFoldDB" id="A0A158CJ40"/>
<dbReference type="Gene3D" id="3.20.20.150">
    <property type="entry name" value="Divalent-metal-dependent TIM barrel enzymes"/>
    <property type="match status" value="1"/>
</dbReference>
<dbReference type="STRING" id="1777137.AWB76_05631"/>
<dbReference type="EMBL" id="FCOI02000024">
    <property type="protein sequence ID" value="SAK82383.1"/>
    <property type="molecule type" value="Genomic_DNA"/>
</dbReference>
<dbReference type="OrthoDB" id="8016886at2"/>
<feature type="domain" description="Xylose isomerase-like TIM barrel" evidence="1">
    <location>
        <begin position="22"/>
        <end position="264"/>
    </location>
</feature>
<dbReference type="PANTHER" id="PTHR12110">
    <property type="entry name" value="HYDROXYPYRUVATE ISOMERASE"/>
    <property type="match status" value="1"/>
</dbReference>
<dbReference type="InterPro" id="IPR013022">
    <property type="entry name" value="Xyl_isomerase-like_TIM-brl"/>
</dbReference>
<evidence type="ECO:0000313" key="2">
    <source>
        <dbReference type="EMBL" id="SAK82383.1"/>
    </source>
</evidence>
<dbReference type="RefSeq" id="WP_082864549.1">
    <property type="nucleotide sequence ID" value="NZ_FCOI02000024.1"/>
</dbReference>
<dbReference type="SUPFAM" id="SSF51658">
    <property type="entry name" value="Xylose isomerase-like"/>
    <property type="match status" value="1"/>
</dbReference>
<evidence type="ECO:0000313" key="3">
    <source>
        <dbReference type="Proteomes" id="UP000054624"/>
    </source>
</evidence>
<name>A0A158CJ40_9BURK</name>
<organism evidence="2 3">
    <name type="scientific">Caballeronia temeraria</name>
    <dbReference type="NCBI Taxonomy" id="1777137"/>
    <lineage>
        <taxon>Bacteria</taxon>
        <taxon>Pseudomonadati</taxon>
        <taxon>Pseudomonadota</taxon>
        <taxon>Betaproteobacteria</taxon>
        <taxon>Burkholderiales</taxon>
        <taxon>Burkholderiaceae</taxon>
        <taxon>Caballeronia</taxon>
    </lineage>
</organism>
<dbReference type="EC" id="5.1.3.22" evidence="2"/>
<dbReference type="InterPro" id="IPR050312">
    <property type="entry name" value="IolE/XylAMocC-like"/>
</dbReference>
<reference evidence="3" key="1">
    <citation type="submission" date="2016-01" db="EMBL/GenBank/DDBJ databases">
        <authorList>
            <person name="Peeters Charlotte."/>
        </authorList>
    </citation>
    <scope>NUCLEOTIDE SEQUENCE [LARGE SCALE GENOMIC DNA]</scope>
</reference>
<dbReference type="Proteomes" id="UP000054624">
    <property type="component" value="Unassembled WGS sequence"/>
</dbReference>